<dbReference type="AlphaFoldDB" id="A0A4V5N6Z3"/>
<evidence type="ECO:0000313" key="1">
    <source>
        <dbReference type="EMBL" id="TKA34619.1"/>
    </source>
</evidence>
<reference evidence="1 2" key="1">
    <citation type="submission" date="2017-03" db="EMBL/GenBank/DDBJ databases">
        <title>Genomes of endolithic fungi from Antarctica.</title>
        <authorList>
            <person name="Coleine C."/>
            <person name="Masonjones S."/>
            <person name="Stajich J.E."/>
        </authorList>
    </citation>
    <scope>NUCLEOTIDE SEQUENCE [LARGE SCALE GENOMIC DNA]</scope>
    <source>
        <strain evidence="1 2">CCFEE 5311</strain>
    </source>
</reference>
<gene>
    <name evidence="1" type="ORF">B0A54_13763</name>
</gene>
<organism evidence="1 2">
    <name type="scientific">Friedmanniomyces endolithicus</name>
    <dbReference type="NCBI Taxonomy" id="329885"/>
    <lineage>
        <taxon>Eukaryota</taxon>
        <taxon>Fungi</taxon>
        <taxon>Dikarya</taxon>
        <taxon>Ascomycota</taxon>
        <taxon>Pezizomycotina</taxon>
        <taxon>Dothideomycetes</taxon>
        <taxon>Dothideomycetidae</taxon>
        <taxon>Mycosphaerellales</taxon>
        <taxon>Teratosphaeriaceae</taxon>
        <taxon>Friedmanniomyces</taxon>
    </lineage>
</organism>
<comment type="caution">
    <text evidence="1">The sequence shown here is derived from an EMBL/GenBank/DDBJ whole genome shotgun (WGS) entry which is preliminary data.</text>
</comment>
<protein>
    <submittedName>
        <fullName evidence="1">Uncharacterized protein</fullName>
    </submittedName>
</protein>
<dbReference type="Proteomes" id="UP000310066">
    <property type="component" value="Unassembled WGS sequence"/>
</dbReference>
<dbReference type="STRING" id="329885.A0A4V5N6Z3"/>
<sequence length="142" mass="15931">MEEYGSRSDYGQHLRVIHGFSSDTVRRHLNLIAAADFKAPPRTSAKFLETECLYPGCKSATSFLDYEGYITHLHRVHKFSSNRYHEHLPTTTTANPVVILAPVQPAAIAPATRRLFAHAPPPQDVYSRMDLSNALCRTALRP</sequence>
<dbReference type="OrthoDB" id="10355180at2759"/>
<dbReference type="EMBL" id="NAJP01000078">
    <property type="protein sequence ID" value="TKA34619.1"/>
    <property type="molecule type" value="Genomic_DNA"/>
</dbReference>
<proteinExistence type="predicted"/>
<accession>A0A4V5N6Z3</accession>
<evidence type="ECO:0000313" key="2">
    <source>
        <dbReference type="Proteomes" id="UP000310066"/>
    </source>
</evidence>
<name>A0A4V5N6Z3_9PEZI</name>